<dbReference type="AlphaFoldDB" id="A0A2P7R491"/>
<dbReference type="GO" id="GO:0003700">
    <property type="term" value="F:DNA-binding transcription factor activity"/>
    <property type="evidence" value="ECO:0007669"/>
    <property type="project" value="TreeGrafter"/>
</dbReference>
<dbReference type="InterPro" id="IPR050807">
    <property type="entry name" value="TransReg_Diox_bact_type"/>
</dbReference>
<dbReference type="PANTHER" id="PTHR46797">
    <property type="entry name" value="HTH-TYPE TRANSCRIPTIONAL REGULATOR"/>
    <property type="match status" value="1"/>
</dbReference>
<dbReference type="NCBIfam" id="NF007408">
    <property type="entry name" value="PRK09943.1"/>
    <property type="match status" value="1"/>
</dbReference>
<organism evidence="3 4">
    <name type="scientific">Zobellella taiwanensis</name>
    <dbReference type="NCBI Taxonomy" id="347535"/>
    <lineage>
        <taxon>Bacteria</taxon>
        <taxon>Pseudomonadati</taxon>
        <taxon>Pseudomonadota</taxon>
        <taxon>Gammaproteobacteria</taxon>
        <taxon>Aeromonadales</taxon>
        <taxon>Aeromonadaceae</taxon>
        <taxon>Zobellella</taxon>
    </lineage>
</organism>
<accession>A0A2P7R491</accession>
<name>A0A2P7R491_9GAMM</name>
<evidence type="ECO:0000313" key="4">
    <source>
        <dbReference type="Proteomes" id="UP000242181"/>
    </source>
</evidence>
<feature type="domain" description="HTH cro/C1-type" evidence="2">
    <location>
        <begin position="16"/>
        <end position="70"/>
    </location>
</feature>
<dbReference type="GO" id="GO:0003677">
    <property type="term" value="F:DNA binding"/>
    <property type="evidence" value="ECO:0007669"/>
    <property type="project" value="UniProtKB-KW"/>
</dbReference>
<dbReference type="PANTHER" id="PTHR46797:SF11">
    <property type="entry name" value="HTH-TYPE TRANSCRIPTIONAL REGULATOR PUUR"/>
    <property type="match status" value="1"/>
</dbReference>
<dbReference type="SUPFAM" id="SSF47413">
    <property type="entry name" value="lambda repressor-like DNA-binding domains"/>
    <property type="match status" value="1"/>
</dbReference>
<evidence type="ECO:0000313" key="3">
    <source>
        <dbReference type="EMBL" id="PSJ45042.1"/>
    </source>
</evidence>
<proteinExistence type="predicted"/>
<dbReference type="RefSeq" id="WP_106452839.1">
    <property type="nucleotide sequence ID" value="NZ_PXYH01000006.1"/>
</dbReference>
<dbReference type="InterPro" id="IPR001387">
    <property type="entry name" value="Cro/C1-type_HTH"/>
</dbReference>
<keyword evidence="4" id="KW-1185">Reference proteome</keyword>
<dbReference type="CDD" id="cd00093">
    <property type="entry name" value="HTH_XRE"/>
    <property type="match status" value="1"/>
</dbReference>
<comment type="caution">
    <text evidence="3">The sequence shown here is derived from an EMBL/GenBank/DDBJ whole genome shotgun (WGS) entry which is preliminary data.</text>
</comment>
<dbReference type="CDD" id="cd02209">
    <property type="entry name" value="cupin_XRE_C"/>
    <property type="match status" value="1"/>
</dbReference>
<dbReference type="SUPFAM" id="SSF51182">
    <property type="entry name" value="RmlC-like cupins"/>
    <property type="match status" value="1"/>
</dbReference>
<dbReference type="InterPro" id="IPR011051">
    <property type="entry name" value="RmlC_Cupin_sf"/>
</dbReference>
<dbReference type="GO" id="GO:0005829">
    <property type="term" value="C:cytosol"/>
    <property type="evidence" value="ECO:0007669"/>
    <property type="project" value="TreeGrafter"/>
</dbReference>
<dbReference type="SMART" id="SM00530">
    <property type="entry name" value="HTH_XRE"/>
    <property type="match status" value="1"/>
</dbReference>
<keyword evidence="1" id="KW-0238">DNA-binding</keyword>
<dbReference type="InterPro" id="IPR014710">
    <property type="entry name" value="RmlC-like_jellyroll"/>
</dbReference>
<evidence type="ECO:0000259" key="2">
    <source>
        <dbReference type="PROSITE" id="PS50943"/>
    </source>
</evidence>
<dbReference type="Gene3D" id="2.60.120.10">
    <property type="entry name" value="Jelly Rolls"/>
    <property type="match status" value="1"/>
</dbReference>
<reference evidence="3 4" key="1">
    <citation type="submission" date="2018-03" db="EMBL/GenBank/DDBJ databases">
        <title>The draft genome of Zobellella taiwanensis JCM 13381.</title>
        <authorList>
            <person name="Liu L."/>
            <person name="Li L."/>
            <person name="Wang T."/>
            <person name="Zhang X."/>
            <person name="Liang L."/>
        </authorList>
    </citation>
    <scope>NUCLEOTIDE SEQUENCE [LARGE SCALE GENOMIC DNA]</scope>
    <source>
        <strain evidence="3 4">JCM 13381</strain>
    </source>
</reference>
<evidence type="ECO:0000256" key="1">
    <source>
        <dbReference type="ARBA" id="ARBA00023125"/>
    </source>
</evidence>
<dbReference type="InterPro" id="IPR010982">
    <property type="entry name" value="Lambda_DNA-bd_dom_sf"/>
</dbReference>
<dbReference type="InterPro" id="IPR013096">
    <property type="entry name" value="Cupin_2"/>
</dbReference>
<gene>
    <name evidence="3" type="ORF">C7I36_06155</name>
</gene>
<dbReference type="PROSITE" id="PS50943">
    <property type="entry name" value="HTH_CROC1"/>
    <property type="match status" value="1"/>
</dbReference>
<protein>
    <submittedName>
        <fullName evidence="3">Transcriptional regulator</fullName>
    </submittedName>
</protein>
<dbReference type="Proteomes" id="UP000242181">
    <property type="component" value="Unassembled WGS sequence"/>
</dbReference>
<dbReference type="OrthoDB" id="9814751at2"/>
<dbReference type="Pfam" id="PF07883">
    <property type="entry name" value="Cupin_2"/>
    <property type="match status" value="1"/>
</dbReference>
<dbReference type="Pfam" id="PF01381">
    <property type="entry name" value="HTH_3"/>
    <property type="match status" value="1"/>
</dbReference>
<dbReference type="EMBL" id="PXYH01000006">
    <property type="protein sequence ID" value="PSJ45042.1"/>
    <property type="molecule type" value="Genomic_DNA"/>
</dbReference>
<sequence>MNEADRHGQELPGRRLAAIRRRLGLSQRKVAQLSGLTHGAICTIERDKVSPAVSSLQKLLKVYGMSLSEFFAEPAPARRNKVVIEPGELIEIGGRGLSFKLVHNGNRARALGFLLETYAPGASTGGHLKHLGEEVGTVLEGEIELIVDGEVYRLGAGQSYVIDTGLPHTFTNVSDRECRIVSAHTPANL</sequence>
<dbReference type="Gene3D" id="1.10.260.40">
    <property type="entry name" value="lambda repressor-like DNA-binding domains"/>
    <property type="match status" value="1"/>
</dbReference>